<accession>A0ABS1J3U5</accession>
<name>A0ABS1J3U5_9FIRM</name>
<dbReference type="RefSeq" id="WP_208429626.1">
    <property type="nucleotide sequence ID" value="NZ_JAEPRJ010000001.1"/>
</dbReference>
<dbReference type="Proteomes" id="UP000604730">
    <property type="component" value="Unassembled WGS sequence"/>
</dbReference>
<dbReference type="EMBL" id="JAEPRJ010000001">
    <property type="protein sequence ID" value="MBK5898193.1"/>
    <property type="molecule type" value="Genomic_DNA"/>
</dbReference>
<sequence length="215" mass="24693">MPIFLIFIILFVLWVRYETQKNSRIETEDNQGFLERERQANFTRKADLTDLDYTVVPLDELPFAGSYDEVKSSYSLPEGLSELTKSEIFDCEQKIIALSHKKILNLGHMSNTDIKMEYGVANLQILIQYDENSSKLARLLAKWGKLLYENGEEDAAEKVLTYAVSCKSDIEDVFITLAKIYRNNGNELGISDLVEACQCFDELRRENIINQITSI</sequence>
<organism evidence="1 2">
    <name type="scientific">Catonella massiliensis</name>
    <dbReference type="NCBI Taxonomy" id="2799636"/>
    <lineage>
        <taxon>Bacteria</taxon>
        <taxon>Bacillati</taxon>
        <taxon>Bacillota</taxon>
        <taxon>Clostridia</taxon>
        <taxon>Lachnospirales</taxon>
        <taxon>Lachnospiraceae</taxon>
        <taxon>Catonella</taxon>
    </lineage>
</organism>
<gene>
    <name evidence="1" type="ORF">JJN12_10460</name>
</gene>
<dbReference type="SUPFAM" id="SSF48452">
    <property type="entry name" value="TPR-like"/>
    <property type="match status" value="1"/>
</dbReference>
<evidence type="ECO:0000313" key="2">
    <source>
        <dbReference type="Proteomes" id="UP000604730"/>
    </source>
</evidence>
<comment type="caution">
    <text evidence="1">The sequence shown here is derived from an EMBL/GenBank/DDBJ whole genome shotgun (WGS) entry which is preliminary data.</text>
</comment>
<evidence type="ECO:0000313" key="1">
    <source>
        <dbReference type="EMBL" id="MBK5898193.1"/>
    </source>
</evidence>
<proteinExistence type="predicted"/>
<protein>
    <recommendedName>
        <fullName evidence="3">Tetratricopeptide repeat protein</fullName>
    </recommendedName>
</protein>
<reference evidence="1 2" key="1">
    <citation type="submission" date="2021-01" db="EMBL/GenBank/DDBJ databases">
        <title>Isolation and description of Catonella massiliensis sp. nov., a novel Catonella species, isolated from a stable periodontitis subject.</title>
        <authorList>
            <person name="Antezack A."/>
            <person name="Boxberger M."/>
            <person name="La Scola B."/>
            <person name="Monnet-Corti V."/>
        </authorList>
    </citation>
    <scope>NUCLEOTIDE SEQUENCE [LARGE SCALE GENOMIC DNA]</scope>
    <source>
        <strain evidence="1 2">Marseille-Q4567</strain>
    </source>
</reference>
<evidence type="ECO:0008006" key="3">
    <source>
        <dbReference type="Google" id="ProtNLM"/>
    </source>
</evidence>
<keyword evidence="2" id="KW-1185">Reference proteome</keyword>
<dbReference type="InterPro" id="IPR011990">
    <property type="entry name" value="TPR-like_helical_dom_sf"/>
</dbReference>